<organism evidence="4 5">
    <name type="scientific">Novosphingobium sediminicola</name>
    <dbReference type="NCBI Taxonomy" id="563162"/>
    <lineage>
        <taxon>Bacteria</taxon>
        <taxon>Pseudomonadati</taxon>
        <taxon>Pseudomonadota</taxon>
        <taxon>Alphaproteobacteria</taxon>
        <taxon>Sphingomonadales</taxon>
        <taxon>Sphingomonadaceae</taxon>
        <taxon>Novosphingobium</taxon>
    </lineage>
</organism>
<evidence type="ECO:0000313" key="5">
    <source>
        <dbReference type="Proteomes" id="UP000548867"/>
    </source>
</evidence>
<dbReference type="InterPro" id="IPR006076">
    <property type="entry name" value="FAD-dep_OxRdtase"/>
</dbReference>
<feature type="domain" description="FAD dependent oxidoreductase" evidence="3">
    <location>
        <begin position="39"/>
        <end position="431"/>
    </location>
</feature>
<dbReference type="Pfam" id="PF01266">
    <property type="entry name" value="DAO"/>
    <property type="match status" value="1"/>
</dbReference>
<sequence length="460" mass="49139">MAQISLSHSSDIARSTEGYLMHPVVQPVASDEHLPEAVDVVVVGGGIVGTASAYYLARRGLSVALVEKGYVGCEQSSRTWGWCRQQNRDPREMPLSLLSMRLWDDLRGEIGRDLGFRRTGLVYATDDAAVLAGWEAWGPVAREFGVDTHMLTAAQAAQRIPQNRRQWVGGLHSVADGKAEPALAAPALAEGARQLGATIHQGCAARGLDLTQGRISGLHTERGTIRADAVLCAAGAWASTFMRRHGVIFPQASVRQTALRTKPTVNLGEVLYCPDLAMTRRLDGSYTLAISGRATLEITPQGLRFGREFMPQFIQRLKAVQLGLGGSFFSGPESLPALWGHDPAIFENTRVLSPAPNRKLVAAIMANLVATFPQLAGLEMDAAWGAYVDCTPDAVPVVSAVEQIGGLYLAAGCSGHGFGLGPGIGHLAAELVANDRPSVDPTHFRLDRLVDGSRIKVGSL</sequence>
<dbReference type="PANTHER" id="PTHR13847:SF280">
    <property type="entry name" value="D-AMINO ACID DEHYDROGENASE"/>
    <property type="match status" value="1"/>
</dbReference>
<gene>
    <name evidence="4" type="ORF">GGR38_002666</name>
</gene>
<evidence type="ECO:0000259" key="3">
    <source>
        <dbReference type="Pfam" id="PF01266"/>
    </source>
</evidence>
<dbReference type="Gene3D" id="3.50.50.60">
    <property type="entry name" value="FAD/NAD(P)-binding domain"/>
    <property type="match status" value="1"/>
</dbReference>
<comment type="caution">
    <text evidence="4">The sequence shown here is derived from an EMBL/GenBank/DDBJ whole genome shotgun (WGS) entry which is preliminary data.</text>
</comment>
<evidence type="ECO:0000256" key="2">
    <source>
        <dbReference type="ARBA" id="ARBA00023002"/>
    </source>
</evidence>
<dbReference type="Proteomes" id="UP000548867">
    <property type="component" value="Unassembled WGS sequence"/>
</dbReference>
<dbReference type="SUPFAM" id="SSF51905">
    <property type="entry name" value="FAD/NAD(P)-binding domain"/>
    <property type="match status" value="1"/>
</dbReference>
<evidence type="ECO:0000313" key="4">
    <source>
        <dbReference type="EMBL" id="MBB3955710.1"/>
    </source>
</evidence>
<name>A0A7W6CHR3_9SPHN</name>
<proteinExistence type="inferred from homology"/>
<dbReference type="Gene3D" id="3.30.9.10">
    <property type="entry name" value="D-Amino Acid Oxidase, subunit A, domain 2"/>
    <property type="match status" value="1"/>
</dbReference>
<keyword evidence="2" id="KW-0560">Oxidoreductase</keyword>
<reference evidence="4 5" key="1">
    <citation type="submission" date="2020-08" db="EMBL/GenBank/DDBJ databases">
        <title>Genomic Encyclopedia of Type Strains, Phase IV (KMG-IV): sequencing the most valuable type-strain genomes for metagenomic binning, comparative biology and taxonomic classification.</title>
        <authorList>
            <person name="Goeker M."/>
        </authorList>
    </citation>
    <scope>NUCLEOTIDE SEQUENCE [LARGE SCALE GENOMIC DNA]</scope>
    <source>
        <strain evidence="4 5">DSM 27057</strain>
    </source>
</reference>
<dbReference type="GO" id="GO:0005886">
    <property type="term" value="C:plasma membrane"/>
    <property type="evidence" value="ECO:0007669"/>
    <property type="project" value="TreeGrafter"/>
</dbReference>
<dbReference type="InterPro" id="IPR036188">
    <property type="entry name" value="FAD/NAD-bd_sf"/>
</dbReference>
<dbReference type="GO" id="GO:0005737">
    <property type="term" value="C:cytoplasm"/>
    <property type="evidence" value="ECO:0007669"/>
    <property type="project" value="TreeGrafter"/>
</dbReference>
<protein>
    <submittedName>
        <fullName evidence="4">Glycine/D-amino acid oxidase-like deaminating enzyme</fullName>
    </submittedName>
</protein>
<evidence type="ECO:0000256" key="1">
    <source>
        <dbReference type="ARBA" id="ARBA00009410"/>
    </source>
</evidence>
<dbReference type="EMBL" id="JACIDX010000009">
    <property type="protein sequence ID" value="MBB3955710.1"/>
    <property type="molecule type" value="Genomic_DNA"/>
</dbReference>
<comment type="similarity">
    <text evidence="1">Belongs to the DadA oxidoreductase family.</text>
</comment>
<dbReference type="GO" id="GO:0055130">
    <property type="term" value="P:D-alanine catabolic process"/>
    <property type="evidence" value="ECO:0007669"/>
    <property type="project" value="TreeGrafter"/>
</dbReference>
<dbReference type="GO" id="GO:0008718">
    <property type="term" value="F:D-amino-acid dehydrogenase activity"/>
    <property type="evidence" value="ECO:0007669"/>
    <property type="project" value="TreeGrafter"/>
</dbReference>
<dbReference type="AlphaFoldDB" id="A0A7W6CHR3"/>
<dbReference type="PANTHER" id="PTHR13847">
    <property type="entry name" value="SARCOSINE DEHYDROGENASE-RELATED"/>
    <property type="match status" value="1"/>
</dbReference>
<accession>A0A7W6CHR3</accession>
<keyword evidence="5" id="KW-1185">Reference proteome</keyword>